<proteinExistence type="predicted"/>
<feature type="chain" id="PRO_5042999334" evidence="2">
    <location>
        <begin position="24"/>
        <end position="88"/>
    </location>
</feature>
<protein>
    <submittedName>
        <fullName evidence="4">DUF1471 family periplasmic protein McbA</fullName>
    </submittedName>
</protein>
<evidence type="ECO:0000259" key="3">
    <source>
        <dbReference type="Pfam" id="PF07338"/>
    </source>
</evidence>
<dbReference type="Proteomes" id="UP001223214">
    <property type="component" value="Unassembled WGS sequence"/>
</dbReference>
<evidence type="ECO:0000313" key="5">
    <source>
        <dbReference type="Proteomes" id="UP001223214"/>
    </source>
</evidence>
<accession>A0AAP4FU04</accession>
<organism evidence="4 5">
    <name type="scientific">Lelliottia wanjuensis</name>
    <dbReference type="NCBI Taxonomy" id="3050585"/>
    <lineage>
        <taxon>Bacteria</taxon>
        <taxon>Pseudomonadati</taxon>
        <taxon>Pseudomonadota</taxon>
        <taxon>Gammaproteobacteria</taxon>
        <taxon>Enterobacterales</taxon>
        <taxon>Enterobacteriaceae</taxon>
        <taxon>Lelliottia</taxon>
    </lineage>
</organism>
<evidence type="ECO:0000256" key="2">
    <source>
        <dbReference type="SAM" id="SignalP"/>
    </source>
</evidence>
<dbReference type="SUPFAM" id="SSF159871">
    <property type="entry name" value="YdgH-like"/>
    <property type="match status" value="1"/>
</dbReference>
<sequence length="88" mass="9184">MKKYLTLIVAAGALAAASFPAWSVQSLTTDNDTSQLRPAGTVSATGAANLDDLQHKLAEKAREQGAKGFVVESASGDNHMFGTATIYK</sequence>
<reference evidence="4 5" key="1">
    <citation type="submission" date="2023-06" db="EMBL/GenBank/DDBJ databases">
        <title>Identification and characterization of antibiotic-resistant Gram-negative bacteria.</title>
        <authorList>
            <person name="Cho G.-S."/>
            <person name="Lee J."/>
            <person name="Tai E."/>
            <person name="Jeong S."/>
            <person name="Kim I."/>
            <person name="Kim B.-E."/>
            <person name="Jeong M.-I."/>
            <person name="Oh K.-K."/>
            <person name="Franz C.M.A.P."/>
        </authorList>
    </citation>
    <scope>NUCLEOTIDE SEQUENCE [LARGE SCALE GENOMIC DNA]</scope>
    <source>
        <strain evidence="4 5">V106_12</strain>
    </source>
</reference>
<gene>
    <name evidence="4" type="primary">mcbA</name>
    <name evidence="4" type="ORF">QQF32_15460</name>
</gene>
<dbReference type="NCBIfam" id="NF040473">
    <property type="entry name" value="peri_YbiM_McbA"/>
    <property type="match status" value="1"/>
</dbReference>
<name>A0AAP4FU04_9ENTR</name>
<keyword evidence="5" id="KW-1185">Reference proteome</keyword>
<dbReference type="InterPro" id="IPR010854">
    <property type="entry name" value="YdgH/BhsA/McbA-like_dom"/>
</dbReference>
<dbReference type="EMBL" id="JASSOM010000060">
    <property type="protein sequence ID" value="MDK9364596.1"/>
    <property type="molecule type" value="Genomic_DNA"/>
</dbReference>
<dbReference type="AlphaFoldDB" id="A0AAP4FU04"/>
<dbReference type="RefSeq" id="WP_285149081.1">
    <property type="nucleotide sequence ID" value="NZ_JASSOM010000060.1"/>
</dbReference>
<evidence type="ECO:0000256" key="1">
    <source>
        <dbReference type="ARBA" id="ARBA00022729"/>
    </source>
</evidence>
<evidence type="ECO:0000313" key="4">
    <source>
        <dbReference type="EMBL" id="MDK9364596.1"/>
    </source>
</evidence>
<dbReference type="Pfam" id="PF07338">
    <property type="entry name" value="YdgH_BhsA-like"/>
    <property type="match status" value="1"/>
</dbReference>
<dbReference type="InterPro" id="IPR036275">
    <property type="entry name" value="YdgH-like_sf"/>
</dbReference>
<keyword evidence="1 2" id="KW-0732">Signal</keyword>
<dbReference type="InterPro" id="IPR025543">
    <property type="entry name" value="Dodecin-like"/>
</dbReference>
<feature type="signal peptide" evidence="2">
    <location>
        <begin position="1"/>
        <end position="23"/>
    </location>
</feature>
<comment type="caution">
    <text evidence="4">The sequence shown here is derived from an EMBL/GenBank/DDBJ whole genome shotgun (WGS) entry which is preliminary data.</text>
</comment>
<dbReference type="Gene3D" id="3.30.1660.10">
    <property type="entry name" value="Flavin-binding protein dodecin"/>
    <property type="match status" value="1"/>
</dbReference>
<feature type="domain" description="YdgH/BhsA/McbA-like" evidence="3">
    <location>
        <begin position="36"/>
        <end position="88"/>
    </location>
</feature>